<keyword evidence="7" id="KW-1185">Reference proteome</keyword>
<dbReference type="GO" id="GO:0046872">
    <property type="term" value="F:metal ion binding"/>
    <property type="evidence" value="ECO:0007669"/>
    <property type="project" value="UniProtKB-KW"/>
</dbReference>
<dbReference type="InterPro" id="IPR036010">
    <property type="entry name" value="2Fe-2S_ferredoxin-like_sf"/>
</dbReference>
<dbReference type="Gene3D" id="1.10.150.120">
    <property type="entry name" value="[2Fe-2S]-binding domain"/>
    <property type="match status" value="1"/>
</dbReference>
<dbReference type="EMBL" id="AP018732">
    <property type="protein sequence ID" value="BBE42343.1"/>
    <property type="molecule type" value="Genomic_DNA"/>
</dbReference>
<dbReference type="GO" id="GO:0051537">
    <property type="term" value="F:2 iron, 2 sulfur cluster binding"/>
    <property type="evidence" value="ECO:0007669"/>
    <property type="project" value="UniProtKB-KW"/>
</dbReference>
<feature type="domain" description="2Fe-2S ferredoxin-type" evidence="5">
    <location>
        <begin position="1"/>
        <end position="80"/>
    </location>
</feature>
<dbReference type="GeneID" id="55584767"/>
<dbReference type="SUPFAM" id="SSF54292">
    <property type="entry name" value="2Fe-2S ferredoxin-like"/>
    <property type="match status" value="1"/>
</dbReference>
<evidence type="ECO:0000256" key="2">
    <source>
        <dbReference type="ARBA" id="ARBA00022723"/>
    </source>
</evidence>
<name>A0A4P2VFU1_9ARCH</name>
<evidence type="ECO:0000256" key="4">
    <source>
        <dbReference type="ARBA" id="ARBA00023014"/>
    </source>
</evidence>
<sequence length="167" mass="17949">MRIRFELNGSTAEVEVEPWESLFDVLRGKFGIKSVKTALCENSCSACGACTVLMDGRPIYSVMTPAYRADGHRITTLEGLSAKGHLDPLQEAFLEAGAVQCGFCTSGMILSAKAFLEGGGSPDEREIKEAIRGNLCRCTGYVKIVDAVRMAALRVGKEGKKEVEVGP</sequence>
<dbReference type="PROSITE" id="PS51085">
    <property type="entry name" value="2FE2S_FER_2"/>
    <property type="match status" value="1"/>
</dbReference>
<keyword evidence="4" id="KW-0411">Iron-sulfur</keyword>
<protein>
    <submittedName>
        <fullName evidence="6">Xanthine dehydrogenase iron-sulfur subunit</fullName>
        <ecNumber evidence="6">1.17.1.4</ecNumber>
    </submittedName>
</protein>
<dbReference type="Gene3D" id="3.10.20.30">
    <property type="match status" value="1"/>
</dbReference>
<evidence type="ECO:0000313" key="7">
    <source>
        <dbReference type="Proteomes" id="UP000509448"/>
    </source>
</evidence>
<evidence type="ECO:0000256" key="3">
    <source>
        <dbReference type="ARBA" id="ARBA00023004"/>
    </source>
</evidence>
<dbReference type="SUPFAM" id="SSF47741">
    <property type="entry name" value="CO dehydrogenase ISP C-domain like"/>
    <property type="match status" value="1"/>
</dbReference>
<dbReference type="EC" id="1.17.1.4" evidence="6"/>
<keyword evidence="2" id="KW-0479">Metal-binding</keyword>
<dbReference type="PANTHER" id="PTHR44379:SF8">
    <property type="entry name" value="XANTHINE DEHYDROGENASE IRON-SULFUR-BINDING SUBUNIT XDHC-RELATED"/>
    <property type="match status" value="1"/>
</dbReference>
<dbReference type="PANTHER" id="PTHR44379">
    <property type="entry name" value="OXIDOREDUCTASE WITH IRON-SULFUR SUBUNIT"/>
    <property type="match status" value="1"/>
</dbReference>
<dbReference type="InterPro" id="IPR051452">
    <property type="entry name" value="Diverse_Oxidoreductases"/>
</dbReference>
<keyword evidence="6" id="KW-0560">Oxidoreductase</keyword>
<dbReference type="Proteomes" id="UP000509448">
    <property type="component" value="Chromosome"/>
</dbReference>
<dbReference type="InterPro" id="IPR012675">
    <property type="entry name" value="Beta-grasp_dom_sf"/>
</dbReference>
<proteinExistence type="predicted"/>
<dbReference type="InterPro" id="IPR001041">
    <property type="entry name" value="2Fe-2S_ferredoxin-type"/>
</dbReference>
<dbReference type="AlphaFoldDB" id="A0A4P2VFU1"/>
<dbReference type="Pfam" id="PF01799">
    <property type="entry name" value="Fer2_2"/>
    <property type="match status" value="1"/>
</dbReference>
<organism evidence="6 7">
    <name type="scientific">Conexivisphaera calida</name>
    <dbReference type="NCBI Taxonomy" id="1874277"/>
    <lineage>
        <taxon>Archaea</taxon>
        <taxon>Nitrososphaerota</taxon>
        <taxon>Conexivisphaeria</taxon>
        <taxon>Conexivisphaerales</taxon>
        <taxon>Conexivisphaeraceae</taxon>
        <taxon>Conexivisphaera</taxon>
    </lineage>
</organism>
<evidence type="ECO:0000256" key="1">
    <source>
        <dbReference type="ARBA" id="ARBA00022714"/>
    </source>
</evidence>
<keyword evidence="1" id="KW-0001">2Fe-2S</keyword>
<dbReference type="InterPro" id="IPR002888">
    <property type="entry name" value="2Fe-2S-bd"/>
</dbReference>
<evidence type="ECO:0000259" key="5">
    <source>
        <dbReference type="PROSITE" id="PS51085"/>
    </source>
</evidence>
<dbReference type="KEGG" id="ccai:NAS2_0954"/>
<dbReference type="GO" id="GO:0004854">
    <property type="term" value="F:xanthine dehydrogenase activity"/>
    <property type="evidence" value="ECO:0007669"/>
    <property type="project" value="UniProtKB-EC"/>
</dbReference>
<dbReference type="OrthoDB" id="37184at2157"/>
<evidence type="ECO:0000313" key="6">
    <source>
        <dbReference type="EMBL" id="BBE42343.1"/>
    </source>
</evidence>
<reference evidence="6 7" key="1">
    <citation type="journal article" date="2019" name="ISME J.">
        <title>Isolation and characterization of a thermophilic sulfur- and iron-reducing thaumarchaeote from a terrestrial acidic hot spring.</title>
        <authorList>
            <person name="Kato S."/>
            <person name="Itoh T."/>
            <person name="Yuki M."/>
            <person name="Nagamori M."/>
            <person name="Ohnishi M."/>
            <person name="Uematsu K."/>
            <person name="Suzuki K."/>
            <person name="Takashina T."/>
            <person name="Ohkuma M."/>
        </authorList>
    </citation>
    <scope>NUCLEOTIDE SEQUENCE [LARGE SCALE GENOMIC DNA]</scope>
    <source>
        <strain evidence="6 7">NAS-02</strain>
    </source>
</reference>
<keyword evidence="3" id="KW-0408">Iron</keyword>
<gene>
    <name evidence="6" type="ORF">NAS2_0954</name>
</gene>
<dbReference type="RefSeq" id="WP_174448586.1">
    <property type="nucleotide sequence ID" value="NZ_AP018732.1"/>
</dbReference>
<accession>A0A4P2VFU1</accession>
<dbReference type="InterPro" id="IPR036884">
    <property type="entry name" value="2Fe-2S-bd_dom_sf"/>
</dbReference>